<name>A0A173RAG8_9FIRM</name>
<protein>
    <recommendedName>
        <fullName evidence="5">GyrI-like small molecule binding domain-containing protein</fullName>
    </recommendedName>
</protein>
<accession>A0A173RAG8</accession>
<gene>
    <name evidence="2" type="ORF">CGS59_11435</name>
    <name evidence="1" type="ORF">ERS852582_00380</name>
</gene>
<evidence type="ECO:0000313" key="2">
    <source>
        <dbReference type="EMBL" id="PDX83492.1"/>
    </source>
</evidence>
<dbReference type="EMBL" id="CYXN01000001">
    <property type="protein sequence ID" value="CUM74861.1"/>
    <property type="molecule type" value="Genomic_DNA"/>
</dbReference>
<reference evidence="2" key="3">
    <citation type="submission" date="2017-07" db="EMBL/GenBank/DDBJ databases">
        <authorList>
            <person name="Sun Z.S."/>
            <person name="Albrecht U."/>
            <person name="Echele G."/>
            <person name="Lee C.C."/>
        </authorList>
    </citation>
    <scope>NUCLEOTIDE SEQUENCE</scope>
    <source>
        <strain evidence="2">CNCM I 4644</strain>
    </source>
</reference>
<reference evidence="2 4" key="2">
    <citation type="journal article" date="2017" name="Front. Microbiol.">
        <title>New Insights into the Diversity of the Genus Faecalibacterium.</title>
        <authorList>
            <person name="Benevides L."/>
            <person name="Burman S."/>
            <person name="Martin R."/>
            <person name="Robert V."/>
            <person name="Thomas M."/>
            <person name="Miquel S."/>
            <person name="Chain F."/>
            <person name="Sokol H."/>
            <person name="Bermudez-Humaran L.G."/>
            <person name="Morrison M."/>
            <person name="Langella P."/>
            <person name="Azevedo V.A."/>
            <person name="Chatel J.M."/>
            <person name="Soares S."/>
        </authorList>
    </citation>
    <scope>NUCLEOTIDE SEQUENCE [LARGE SCALE GENOMIC DNA]</scope>
    <source>
        <strain evidence="2 4">CNCM I 4644</strain>
    </source>
</reference>
<evidence type="ECO:0000313" key="1">
    <source>
        <dbReference type="EMBL" id="CUM74861.1"/>
    </source>
</evidence>
<evidence type="ECO:0008006" key="5">
    <source>
        <dbReference type="Google" id="ProtNLM"/>
    </source>
</evidence>
<evidence type="ECO:0000313" key="4">
    <source>
        <dbReference type="Proteomes" id="UP000220480"/>
    </source>
</evidence>
<sequence>MNEIKVAENKTLKLTNVLSRTLHPEELANLPVILTQMQNFMKSNGVQPIGPLVQAIKPGTGPDQLPEMYMMQQATQMIPNMEPGYHMDAVLRVKNCLYAHYTGPLSQSQLASSKLQIHAFENDIKMTGSSYTIYVNQDDDDAVVDVFMETK</sequence>
<proteinExistence type="predicted"/>
<dbReference type="Proteomes" id="UP000220480">
    <property type="component" value="Unassembled WGS sequence"/>
</dbReference>
<dbReference type="OrthoDB" id="2004844at2"/>
<dbReference type="EMBL" id="NMTZ01000026">
    <property type="protein sequence ID" value="PDX83492.1"/>
    <property type="molecule type" value="Genomic_DNA"/>
</dbReference>
<dbReference type="RefSeq" id="WP_055184800.1">
    <property type="nucleotide sequence ID" value="NZ_CYXN01000001.1"/>
</dbReference>
<reference evidence="1 3" key="1">
    <citation type="submission" date="2015-09" db="EMBL/GenBank/DDBJ databases">
        <authorList>
            <consortium name="Pathogen Informatics"/>
        </authorList>
    </citation>
    <scope>NUCLEOTIDE SEQUENCE [LARGE SCALE GENOMIC DNA]</scope>
    <source>
        <strain evidence="1 3">2789STDY5834970</strain>
    </source>
</reference>
<dbReference type="AlphaFoldDB" id="A0A173RAG8"/>
<organism evidence="1 3">
    <name type="scientific">Faecalibacterium prausnitzii</name>
    <dbReference type="NCBI Taxonomy" id="853"/>
    <lineage>
        <taxon>Bacteria</taxon>
        <taxon>Bacillati</taxon>
        <taxon>Bacillota</taxon>
        <taxon>Clostridia</taxon>
        <taxon>Eubacteriales</taxon>
        <taxon>Oscillospiraceae</taxon>
        <taxon>Faecalibacterium</taxon>
    </lineage>
</organism>
<evidence type="ECO:0000313" key="3">
    <source>
        <dbReference type="Proteomes" id="UP000095649"/>
    </source>
</evidence>
<dbReference type="Proteomes" id="UP000095649">
    <property type="component" value="Unassembled WGS sequence"/>
</dbReference>